<proteinExistence type="predicted"/>
<dbReference type="EMBL" id="CAJVQB010088654">
    <property type="protein sequence ID" value="CAG8847661.1"/>
    <property type="molecule type" value="Genomic_DNA"/>
</dbReference>
<gene>
    <name evidence="1" type="ORF">GMARGA_LOCUS38790</name>
</gene>
<protein>
    <submittedName>
        <fullName evidence="1">15625_t:CDS:1</fullName>
    </submittedName>
</protein>
<comment type="caution">
    <text evidence="1">The sequence shown here is derived from an EMBL/GenBank/DDBJ whole genome shotgun (WGS) entry which is preliminary data.</text>
</comment>
<evidence type="ECO:0000313" key="2">
    <source>
        <dbReference type="Proteomes" id="UP000789901"/>
    </source>
</evidence>
<evidence type="ECO:0000313" key="1">
    <source>
        <dbReference type="EMBL" id="CAG8847661.1"/>
    </source>
</evidence>
<name>A0ABN7X6I7_GIGMA</name>
<feature type="non-terminal residue" evidence="1">
    <location>
        <position position="1"/>
    </location>
</feature>
<sequence length="73" mass="8392">NSYTVEKKCKAVELARQTSNTNAARHYSLDLAMLGHWVKKFSQDLSFSSQKNSLRVGSGYRAFFPEEKTKLYE</sequence>
<accession>A0ABN7X6I7</accession>
<dbReference type="Proteomes" id="UP000789901">
    <property type="component" value="Unassembled WGS sequence"/>
</dbReference>
<organism evidence="1 2">
    <name type="scientific">Gigaspora margarita</name>
    <dbReference type="NCBI Taxonomy" id="4874"/>
    <lineage>
        <taxon>Eukaryota</taxon>
        <taxon>Fungi</taxon>
        <taxon>Fungi incertae sedis</taxon>
        <taxon>Mucoromycota</taxon>
        <taxon>Glomeromycotina</taxon>
        <taxon>Glomeromycetes</taxon>
        <taxon>Diversisporales</taxon>
        <taxon>Gigasporaceae</taxon>
        <taxon>Gigaspora</taxon>
    </lineage>
</organism>
<keyword evidence="2" id="KW-1185">Reference proteome</keyword>
<reference evidence="1 2" key="1">
    <citation type="submission" date="2021-06" db="EMBL/GenBank/DDBJ databases">
        <authorList>
            <person name="Kallberg Y."/>
            <person name="Tangrot J."/>
            <person name="Rosling A."/>
        </authorList>
    </citation>
    <scope>NUCLEOTIDE SEQUENCE [LARGE SCALE GENOMIC DNA]</scope>
    <source>
        <strain evidence="1 2">120-4 pot B 10/14</strain>
    </source>
</reference>